<feature type="transmembrane region" description="Helical" evidence="6">
    <location>
        <begin position="274"/>
        <end position="292"/>
    </location>
</feature>
<evidence type="ECO:0000256" key="5">
    <source>
        <dbReference type="ARBA" id="ARBA00023136"/>
    </source>
</evidence>
<dbReference type="Pfam" id="PF07690">
    <property type="entry name" value="MFS_1"/>
    <property type="match status" value="1"/>
</dbReference>
<feature type="transmembrane region" description="Helical" evidence="6">
    <location>
        <begin position="205"/>
        <end position="229"/>
    </location>
</feature>
<sequence>MKKRILYLLSLGHLVTDVNQGLLPIFLAAYKEQFGLTYVVASIIPALSNISSSVIQPVFGYLSDKYQLRWLLPAGCLLAGLGMGAFGLIPNYYILIALVFISGLGVAAYHPEASKSAHYVSGPMQASSMAIFSVGGNLGFGLGPIFASFILNHGGLRSSWLVVLPTLITVALLIQTMPVIGRAADSGRRVAASAAEPAVDGRTSATAVILLVLIVILRSWLHTALTYYIPFYYQQYLHGDATMGSTMLSIFLIAGAVGTLVGGRIADNWGAKRTILASMLILIPLVLAFPYVKGAWVAVLLALSGFCVISTFAPAVVMAQSLMPKHVGMASGLMMGFAIGTGGLGLLLLGGIADAYGVLTVIRLLAVLPALAVLLALPLPDFRRQSTPAR</sequence>
<dbReference type="Gene3D" id="1.20.1250.20">
    <property type="entry name" value="MFS general substrate transporter like domains"/>
    <property type="match status" value="2"/>
</dbReference>
<proteinExistence type="predicted"/>
<feature type="transmembrane region" description="Helical" evidence="6">
    <location>
        <begin position="68"/>
        <end position="86"/>
    </location>
</feature>
<feature type="transmembrane region" description="Helical" evidence="6">
    <location>
        <begin position="92"/>
        <end position="109"/>
    </location>
</feature>
<evidence type="ECO:0000256" key="2">
    <source>
        <dbReference type="ARBA" id="ARBA00022448"/>
    </source>
</evidence>
<keyword evidence="5 6" id="KW-0472">Membrane</keyword>
<dbReference type="EMBL" id="PVXM01000050">
    <property type="protein sequence ID" value="PRR69874.1"/>
    <property type="molecule type" value="Genomic_DNA"/>
</dbReference>
<dbReference type="InterPro" id="IPR036259">
    <property type="entry name" value="MFS_trans_sf"/>
</dbReference>
<feature type="transmembrane region" description="Helical" evidence="6">
    <location>
        <begin position="298"/>
        <end position="317"/>
    </location>
</feature>
<keyword evidence="4 6" id="KW-1133">Transmembrane helix</keyword>
<feature type="transmembrane region" description="Helical" evidence="6">
    <location>
        <begin position="163"/>
        <end position="184"/>
    </location>
</feature>
<feature type="transmembrane region" description="Helical" evidence="6">
    <location>
        <begin position="241"/>
        <end position="262"/>
    </location>
</feature>
<keyword evidence="2" id="KW-0813">Transport</keyword>
<organism evidence="8 9">
    <name type="scientific">Neomoorella humiferrea</name>
    <dbReference type="NCBI Taxonomy" id="676965"/>
    <lineage>
        <taxon>Bacteria</taxon>
        <taxon>Bacillati</taxon>
        <taxon>Bacillota</taxon>
        <taxon>Clostridia</taxon>
        <taxon>Neomoorellales</taxon>
        <taxon>Neomoorellaceae</taxon>
        <taxon>Neomoorella</taxon>
    </lineage>
</organism>
<evidence type="ECO:0000313" key="9">
    <source>
        <dbReference type="Proteomes" id="UP000238415"/>
    </source>
</evidence>
<dbReference type="CDD" id="cd17478">
    <property type="entry name" value="MFS_FsR"/>
    <property type="match status" value="1"/>
</dbReference>
<dbReference type="SUPFAM" id="SSF103473">
    <property type="entry name" value="MFS general substrate transporter"/>
    <property type="match status" value="1"/>
</dbReference>
<evidence type="ECO:0000256" key="1">
    <source>
        <dbReference type="ARBA" id="ARBA00004651"/>
    </source>
</evidence>
<feature type="transmembrane region" description="Helical" evidence="6">
    <location>
        <begin position="36"/>
        <end position="56"/>
    </location>
</feature>
<feature type="transmembrane region" description="Helical" evidence="6">
    <location>
        <begin position="329"/>
        <end position="349"/>
    </location>
</feature>
<dbReference type="OrthoDB" id="9770492at2"/>
<protein>
    <submittedName>
        <fullName evidence="8">Fosmidomycin resistance protein</fullName>
    </submittedName>
</protein>
<dbReference type="InterPro" id="IPR011701">
    <property type="entry name" value="MFS"/>
</dbReference>
<gene>
    <name evidence="8" type="primary">fsr</name>
    <name evidence="8" type="ORF">MOHU_21300</name>
</gene>
<dbReference type="PROSITE" id="PS50850">
    <property type="entry name" value="MFS"/>
    <property type="match status" value="1"/>
</dbReference>
<dbReference type="PANTHER" id="PTHR43129">
    <property type="entry name" value="FOSMIDOMYCIN RESISTANCE PROTEIN"/>
    <property type="match status" value="1"/>
</dbReference>
<evidence type="ECO:0000313" key="8">
    <source>
        <dbReference type="EMBL" id="PRR69874.1"/>
    </source>
</evidence>
<comment type="caution">
    <text evidence="8">The sequence shown here is derived from an EMBL/GenBank/DDBJ whole genome shotgun (WGS) entry which is preliminary data.</text>
</comment>
<evidence type="ECO:0000256" key="4">
    <source>
        <dbReference type="ARBA" id="ARBA00022989"/>
    </source>
</evidence>
<feature type="domain" description="Major facilitator superfamily (MFS) profile" evidence="7">
    <location>
        <begin position="5"/>
        <end position="381"/>
    </location>
</feature>
<dbReference type="RefSeq" id="WP_106006062.1">
    <property type="nucleotide sequence ID" value="NZ_CP136419.1"/>
</dbReference>
<dbReference type="GO" id="GO:0005886">
    <property type="term" value="C:plasma membrane"/>
    <property type="evidence" value="ECO:0007669"/>
    <property type="project" value="UniProtKB-SubCell"/>
</dbReference>
<accession>A0A2T0AMB4</accession>
<evidence type="ECO:0000256" key="3">
    <source>
        <dbReference type="ARBA" id="ARBA00022692"/>
    </source>
</evidence>
<feature type="transmembrane region" description="Helical" evidence="6">
    <location>
        <begin position="355"/>
        <end position="377"/>
    </location>
</feature>
<reference evidence="8 9" key="1">
    <citation type="submission" date="2018-03" db="EMBL/GenBank/DDBJ databases">
        <title>Genome sequence of Moorella humiferrea DSM 23265.</title>
        <authorList>
            <person name="Poehlein A."/>
            <person name="Daniel R."/>
        </authorList>
    </citation>
    <scope>NUCLEOTIDE SEQUENCE [LARGE SCALE GENOMIC DNA]</scope>
    <source>
        <strain evidence="8 9">DSM 23265</strain>
    </source>
</reference>
<evidence type="ECO:0000259" key="7">
    <source>
        <dbReference type="PROSITE" id="PS50850"/>
    </source>
</evidence>
<dbReference type="PANTHER" id="PTHR43129:SF1">
    <property type="entry name" value="FOSMIDOMYCIN RESISTANCE PROTEIN"/>
    <property type="match status" value="1"/>
</dbReference>
<dbReference type="AlphaFoldDB" id="A0A2T0AMB4"/>
<comment type="subcellular location">
    <subcellularLocation>
        <location evidence="1">Cell membrane</location>
        <topology evidence="1">Multi-pass membrane protein</topology>
    </subcellularLocation>
</comment>
<dbReference type="InterPro" id="IPR020846">
    <property type="entry name" value="MFS_dom"/>
</dbReference>
<keyword evidence="9" id="KW-1185">Reference proteome</keyword>
<dbReference type="Proteomes" id="UP000238415">
    <property type="component" value="Unassembled WGS sequence"/>
</dbReference>
<keyword evidence="3 6" id="KW-0812">Transmembrane</keyword>
<name>A0A2T0AMB4_9FIRM</name>
<feature type="transmembrane region" description="Helical" evidence="6">
    <location>
        <begin position="130"/>
        <end position="151"/>
    </location>
</feature>
<evidence type="ECO:0000256" key="6">
    <source>
        <dbReference type="SAM" id="Phobius"/>
    </source>
</evidence>
<dbReference type="GO" id="GO:0022857">
    <property type="term" value="F:transmembrane transporter activity"/>
    <property type="evidence" value="ECO:0007669"/>
    <property type="project" value="InterPro"/>
</dbReference>